<dbReference type="OrthoDB" id="9130661at2"/>
<comment type="subcellular location">
    <subcellularLocation>
        <location evidence="1">Cell outer membrane</location>
    </subcellularLocation>
</comment>
<sequence length="194" mass="20261">MKKILFALIASATALTGVAQAADAGTGYVGAGLVGSRYKFDTPITSSSDDRSGSKVSGKLFAGYNLDKNWAVEGGYTDFGKNSYNYTLNGATGKVESKSNSLYLAGKYSQPINEQFAVFGKLGVARNHSTISTSGAANGIGNGGNKTALYASVGGEYAINKNVSLSLEYEHYGKNESDLGRKTGAITGGLRYNF</sequence>
<evidence type="ECO:0000256" key="2">
    <source>
        <dbReference type="ARBA" id="ARBA00022729"/>
    </source>
</evidence>
<evidence type="ECO:0000259" key="4">
    <source>
        <dbReference type="Pfam" id="PF13505"/>
    </source>
</evidence>
<dbReference type="STRING" id="758825.SAMN02982985_01441"/>
<dbReference type="SUPFAM" id="SSF56925">
    <property type="entry name" value="OMPA-like"/>
    <property type="match status" value="1"/>
</dbReference>
<gene>
    <name evidence="5" type="ORF">SAMN02982985_01441</name>
</gene>
<evidence type="ECO:0000256" key="1">
    <source>
        <dbReference type="ARBA" id="ARBA00004442"/>
    </source>
</evidence>
<protein>
    <submittedName>
        <fullName evidence="5">OmpA-OmpF porin, OOP family</fullName>
    </submittedName>
</protein>
<dbReference type="InterPro" id="IPR011250">
    <property type="entry name" value="OMP/PagP_B-barrel"/>
</dbReference>
<keyword evidence="6" id="KW-1185">Reference proteome</keyword>
<name>A0A1I4KDG4_9BURK</name>
<keyword evidence="2 3" id="KW-0732">Signal</keyword>
<proteinExistence type="predicted"/>
<feature type="chain" id="PRO_5011441799" evidence="3">
    <location>
        <begin position="22"/>
        <end position="194"/>
    </location>
</feature>
<dbReference type="InterPro" id="IPR027385">
    <property type="entry name" value="Beta-barrel_OMP"/>
</dbReference>
<evidence type="ECO:0000313" key="5">
    <source>
        <dbReference type="EMBL" id="SFL76778.1"/>
    </source>
</evidence>
<dbReference type="GO" id="GO:0009279">
    <property type="term" value="C:cell outer membrane"/>
    <property type="evidence" value="ECO:0007669"/>
    <property type="project" value="UniProtKB-SubCell"/>
</dbReference>
<accession>A0A1I4KDG4</accession>
<dbReference type="AlphaFoldDB" id="A0A1I4KDG4"/>
<dbReference type="Pfam" id="PF13505">
    <property type="entry name" value="OMP_b-brl"/>
    <property type="match status" value="1"/>
</dbReference>
<evidence type="ECO:0000313" key="6">
    <source>
        <dbReference type="Proteomes" id="UP000199470"/>
    </source>
</evidence>
<dbReference type="Gene3D" id="2.40.160.20">
    <property type="match status" value="1"/>
</dbReference>
<dbReference type="EMBL" id="FOTW01000007">
    <property type="protein sequence ID" value="SFL76778.1"/>
    <property type="molecule type" value="Genomic_DNA"/>
</dbReference>
<feature type="domain" description="Outer membrane protein beta-barrel" evidence="4">
    <location>
        <begin position="9"/>
        <end position="194"/>
    </location>
</feature>
<evidence type="ECO:0000256" key="3">
    <source>
        <dbReference type="SAM" id="SignalP"/>
    </source>
</evidence>
<feature type="signal peptide" evidence="3">
    <location>
        <begin position="1"/>
        <end position="21"/>
    </location>
</feature>
<dbReference type="RefSeq" id="WP_093385645.1">
    <property type="nucleotide sequence ID" value="NZ_FOTW01000007.1"/>
</dbReference>
<reference evidence="5 6" key="1">
    <citation type="submission" date="2016-10" db="EMBL/GenBank/DDBJ databases">
        <authorList>
            <person name="de Groot N.N."/>
        </authorList>
    </citation>
    <scope>NUCLEOTIDE SEQUENCE [LARGE SCALE GENOMIC DNA]</scope>
    <source>
        <strain evidence="5 6">ATCC 43154</strain>
    </source>
</reference>
<dbReference type="Proteomes" id="UP000199470">
    <property type="component" value="Unassembled WGS sequence"/>
</dbReference>
<organism evidence="5 6">
    <name type="scientific">Rugamonas rubra</name>
    <dbReference type="NCBI Taxonomy" id="758825"/>
    <lineage>
        <taxon>Bacteria</taxon>
        <taxon>Pseudomonadati</taxon>
        <taxon>Pseudomonadota</taxon>
        <taxon>Betaproteobacteria</taxon>
        <taxon>Burkholderiales</taxon>
        <taxon>Oxalobacteraceae</taxon>
        <taxon>Telluria group</taxon>
        <taxon>Rugamonas</taxon>
    </lineage>
</organism>